<dbReference type="InterPro" id="IPR051050">
    <property type="entry name" value="Lipid_II_flippase_MurJ/MviN"/>
</dbReference>
<accession>A0ABT7QNI5</accession>
<keyword evidence="3 10" id="KW-0812">Transmembrane</keyword>
<feature type="transmembrane region" description="Helical" evidence="10">
    <location>
        <begin position="437"/>
        <end position="458"/>
    </location>
</feature>
<feature type="transmembrane region" description="Helical" evidence="10">
    <location>
        <begin position="381"/>
        <end position="399"/>
    </location>
</feature>
<dbReference type="EMBL" id="JANQAO010000003">
    <property type="protein sequence ID" value="MDM5148083.1"/>
    <property type="molecule type" value="Genomic_DNA"/>
</dbReference>
<feature type="transmembrane region" description="Helical" evidence="10">
    <location>
        <begin position="121"/>
        <end position="144"/>
    </location>
</feature>
<comment type="subcellular location">
    <subcellularLocation>
        <location evidence="10">Cell inner membrane</location>
        <topology evidence="10">Multi-pass membrane protein</topology>
    </subcellularLocation>
    <subcellularLocation>
        <location evidence="1">Cell membrane</location>
        <topology evidence="1">Multi-pass membrane protein</topology>
    </subcellularLocation>
</comment>
<feature type="transmembrane region" description="Helical" evidence="10">
    <location>
        <begin position="26"/>
        <end position="45"/>
    </location>
</feature>
<feature type="transmembrane region" description="Helical" evidence="10">
    <location>
        <begin position="270"/>
        <end position="288"/>
    </location>
</feature>
<feature type="transmembrane region" description="Helical" evidence="10">
    <location>
        <begin position="405"/>
        <end position="425"/>
    </location>
</feature>
<evidence type="ECO:0000256" key="11">
    <source>
        <dbReference type="PIRNR" id="PIRNR002869"/>
    </source>
</evidence>
<dbReference type="InterPro" id="IPR004268">
    <property type="entry name" value="MurJ"/>
</dbReference>
<keyword evidence="5 10" id="KW-0573">Peptidoglycan synthesis</keyword>
<dbReference type="Pfam" id="PF03023">
    <property type="entry name" value="MurJ"/>
    <property type="match status" value="1"/>
</dbReference>
<evidence type="ECO:0000256" key="3">
    <source>
        <dbReference type="ARBA" id="ARBA00022692"/>
    </source>
</evidence>
<keyword evidence="6 10" id="KW-1133">Transmembrane helix</keyword>
<dbReference type="PRINTS" id="PR01806">
    <property type="entry name" value="VIRFACTRMVIN"/>
</dbReference>
<dbReference type="PIRSF" id="PIRSF002869">
    <property type="entry name" value="MviN"/>
    <property type="match status" value="1"/>
</dbReference>
<keyword evidence="10 11" id="KW-0961">Cell wall biogenesis/degradation</keyword>
<evidence type="ECO:0000256" key="9">
    <source>
        <dbReference type="ARBA" id="ARBA00061532"/>
    </source>
</evidence>
<evidence type="ECO:0000256" key="5">
    <source>
        <dbReference type="ARBA" id="ARBA00022984"/>
    </source>
</evidence>
<comment type="function">
    <text evidence="8 10 11">Involved in peptidoglycan biosynthesis. Transports lipid-linked peptidoglycan precursors from the inner to the outer leaflet of the cytoplasmic membrane.</text>
</comment>
<reference evidence="12" key="1">
    <citation type="submission" date="2022-08" db="EMBL/GenBank/DDBJ databases">
        <authorList>
            <person name="Dzunkova M."/>
            <person name="La Clair J."/>
            <person name="Tyml T."/>
            <person name="Doud D."/>
            <person name="Schulz F."/>
            <person name="Piquer S."/>
            <person name="Porcel Sanchis D."/>
            <person name="Osborn A."/>
            <person name="Robinson D."/>
            <person name="Louie K.B."/>
            <person name="Bowen B.P."/>
            <person name="Bowers R."/>
            <person name="Lee J."/>
            <person name="Arnau Llombart V."/>
            <person name="Diaz Villanueva W."/>
            <person name="Gosliner T."/>
            <person name="Northen T."/>
            <person name="Cheng J.-F."/>
            <person name="Burkart M.D."/>
            <person name="Woyke T."/>
        </authorList>
    </citation>
    <scope>NUCLEOTIDE SEQUENCE</scope>
    <source>
        <strain evidence="12">Df01</strain>
    </source>
</reference>
<dbReference type="PANTHER" id="PTHR47019">
    <property type="entry name" value="LIPID II FLIPPASE MURJ"/>
    <property type="match status" value="1"/>
</dbReference>
<evidence type="ECO:0000256" key="1">
    <source>
        <dbReference type="ARBA" id="ARBA00004651"/>
    </source>
</evidence>
<feature type="transmembrane region" description="Helical" evidence="10">
    <location>
        <begin position="309"/>
        <end position="336"/>
    </location>
</feature>
<feature type="transmembrane region" description="Helical" evidence="10">
    <location>
        <begin position="151"/>
        <end position="174"/>
    </location>
</feature>
<keyword evidence="2 10" id="KW-1003">Cell membrane</keyword>
<evidence type="ECO:0000256" key="2">
    <source>
        <dbReference type="ARBA" id="ARBA00022475"/>
    </source>
</evidence>
<proteinExistence type="inferred from homology"/>
<gene>
    <name evidence="10 12" type="primary">murJ</name>
    <name evidence="12" type="ORF">NQX30_06870</name>
</gene>
<reference evidence="12" key="2">
    <citation type="journal article" date="2023" name="Microbiome">
        <title>Synthase-selected sorting approach identifies a beta-lactone synthase in a nudibranch symbiotic bacterium.</title>
        <authorList>
            <person name="Dzunkova M."/>
            <person name="La Clair J.J."/>
            <person name="Tyml T."/>
            <person name="Doud D."/>
            <person name="Schulz F."/>
            <person name="Piquer-Esteban S."/>
            <person name="Porcel Sanchis D."/>
            <person name="Osborn A."/>
            <person name="Robinson D."/>
            <person name="Louie K.B."/>
            <person name="Bowen B.P."/>
            <person name="Bowers R.M."/>
            <person name="Lee J."/>
            <person name="Arnau V."/>
            <person name="Diaz-Villanueva W."/>
            <person name="Stepanauskas R."/>
            <person name="Gosliner T."/>
            <person name="Date S.V."/>
            <person name="Northen T.R."/>
            <person name="Cheng J.F."/>
            <person name="Burkart M.D."/>
            <person name="Woyke T."/>
        </authorList>
    </citation>
    <scope>NUCLEOTIDE SEQUENCE</scope>
    <source>
        <strain evidence="12">Df01</strain>
    </source>
</reference>
<feature type="transmembrane region" description="Helical" evidence="10">
    <location>
        <begin position="348"/>
        <end position="369"/>
    </location>
</feature>
<feature type="transmembrane region" description="Helical" evidence="10">
    <location>
        <begin position="86"/>
        <end position="109"/>
    </location>
</feature>
<comment type="pathway">
    <text evidence="10">Cell wall biogenesis; peptidoglycan biosynthesis.</text>
</comment>
<dbReference type="NCBIfam" id="TIGR01695">
    <property type="entry name" value="murJ_mviN"/>
    <property type="match status" value="1"/>
</dbReference>
<evidence type="ECO:0000313" key="13">
    <source>
        <dbReference type="Proteomes" id="UP001168167"/>
    </source>
</evidence>
<evidence type="ECO:0000256" key="8">
    <source>
        <dbReference type="ARBA" id="ARBA00060041"/>
    </source>
</evidence>
<name>A0ABT7QNI5_9GAMM</name>
<keyword evidence="10 11" id="KW-0813">Transport</keyword>
<keyword evidence="10" id="KW-0997">Cell inner membrane</keyword>
<dbReference type="Proteomes" id="UP001168167">
    <property type="component" value="Unassembled WGS sequence"/>
</dbReference>
<dbReference type="CDD" id="cd13123">
    <property type="entry name" value="MATE_MurJ_like"/>
    <property type="match status" value="1"/>
</dbReference>
<keyword evidence="7 10" id="KW-0472">Membrane</keyword>
<evidence type="ECO:0000256" key="4">
    <source>
        <dbReference type="ARBA" id="ARBA00022960"/>
    </source>
</evidence>
<evidence type="ECO:0000256" key="6">
    <source>
        <dbReference type="ARBA" id="ARBA00022989"/>
    </source>
</evidence>
<dbReference type="HAMAP" id="MF_02078">
    <property type="entry name" value="MurJ_MviN"/>
    <property type="match status" value="1"/>
</dbReference>
<feature type="transmembrane region" description="Helical" evidence="10">
    <location>
        <begin position="180"/>
        <end position="203"/>
    </location>
</feature>
<comment type="caution">
    <text evidence="12">The sequence shown here is derived from an EMBL/GenBank/DDBJ whole genome shotgun (WGS) entry which is preliminary data.</text>
</comment>
<feature type="transmembrane region" description="Helical" evidence="10">
    <location>
        <begin position="470"/>
        <end position="490"/>
    </location>
</feature>
<organism evidence="12 13">
    <name type="scientific">Candidatus Doriopsillibacter californiensis</name>
    <dbReference type="NCBI Taxonomy" id="2970740"/>
    <lineage>
        <taxon>Bacteria</taxon>
        <taxon>Pseudomonadati</taxon>
        <taxon>Pseudomonadota</taxon>
        <taxon>Gammaproteobacteria</taxon>
        <taxon>Candidatus Tethybacterales</taxon>
        <taxon>Candidatus Persebacteraceae</taxon>
        <taxon>Candidatus Doriopsillibacter</taxon>
    </lineage>
</organism>
<comment type="similarity">
    <text evidence="9 10 11">Belongs to the MurJ/MviN family.</text>
</comment>
<feature type="transmembrane region" description="Helical" evidence="10">
    <location>
        <begin position="243"/>
        <end position="264"/>
    </location>
</feature>
<keyword evidence="4 10" id="KW-0133">Cell shape</keyword>
<sequence length="512" mass="54144">MNLIKAFVTVSGFTLISRILGLIRDIVTATIFGAGPIMDAFFAAFRLPNTLRRFTAEGALTQAAIPVYKEAQNENPRAAALFAGELIWALIIFLAALTLLVVITAPQVITTLAPGLEDPELAAVLLKIAFPYIVFISTVAMLAVMLNANGYFAAPAAAPILLNTSLIAAALWGAPLFPEPVIALAWGVFAGGLLQLLLVAFAVRRTGLRLAGRPHFPPTTRVRRALKLMLQGALGAGATQINLLINLLIASLLPAGSISWLYYADRLMELPAGLLGAALATVILPALSSYAADEKKSCAIIDGTLRLTLALAAPAAVGMALLAVPVVNVLFLHGAFSTTDAAMTAQAVVAYSIGVVGLVAIRPLAAAFFSRQDAATPAKTALLMLVLTQGMNAVLIFGLNWNHSGLALSISLGACLNATALWYLLKRRKWHVPLPGWRRFFVVLAVSLSAMAALLWLLLPTEDFWRNAALPVRLSTLAGMVISAAGIYLVSLHLGGVRLINVYRALHVNGNS</sequence>
<evidence type="ECO:0000256" key="10">
    <source>
        <dbReference type="HAMAP-Rule" id="MF_02078"/>
    </source>
</evidence>
<protein>
    <recommendedName>
        <fullName evidence="10">Probable lipid II flippase MurJ</fullName>
    </recommendedName>
</protein>
<evidence type="ECO:0000313" key="12">
    <source>
        <dbReference type="EMBL" id="MDM5148083.1"/>
    </source>
</evidence>
<evidence type="ECO:0000256" key="7">
    <source>
        <dbReference type="ARBA" id="ARBA00023136"/>
    </source>
</evidence>
<keyword evidence="13" id="KW-1185">Reference proteome</keyword>
<dbReference type="PANTHER" id="PTHR47019:SF1">
    <property type="entry name" value="LIPID II FLIPPASE MURJ"/>
    <property type="match status" value="1"/>
</dbReference>